<accession>A0A8F3FIA0</accession>
<dbReference type="EMBL" id="MW976961">
    <property type="protein sequence ID" value="QWZ46279.1"/>
    <property type="molecule type" value="Viral_cRNA"/>
</dbReference>
<reference evidence="2" key="1">
    <citation type="journal article" date="2021" name="Sci. Rep.">
        <title>Epizootic reptilian ferlavirus infection in individual and multiple snake colonies with additional evidence of the virus in the male genital tract.</title>
        <authorList>
            <person name="Piewbang C."/>
            <person name="Wardhani S.W."/>
            <person name="Poonsin P."/>
            <person name="Yostawonkul J."/>
            <person name="Chai-In P."/>
            <person name="Lacharoje S."/>
            <person name="Saengdet T."/>
            <person name="Vasaruchapong T."/>
            <person name="Boonrungsiman S."/>
            <person name="Kongmakee P."/>
            <person name="Banlunara W."/>
            <person name="Rungsipipat A."/>
            <person name="Kasantikul T."/>
            <person name="Techangamsuwan S."/>
        </authorList>
    </citation>
    <scope>NUCLEOTIDE SEQUENCE</scope>
    <source>
        <strain evidence="2">CP02_THA/2020</strain>
        <strain evidence="3">CP04_THA/2021</strain>
    </source>
</reference>
<proteinExistence type="predicted"/>
<organism evidence="2">
    <name type="scientific">Ferlavirus reptilis</name>
    <dbReference type="NCBI Taxonomy" id="3052205"/>
    <lineage>
        <taxon>Viruses</taxon>
        <taxon>Riboviria</taxon>
        <taxon>Orthornavirae</taxon>
        <taxon>Negarnaviricota</taxon>
        <taxon>Haploviricotina</taxon>
        <taxon>Monjiviricetes</taxon>
        <taxon>Mononegavirales</taxon>
        <taxon>Paramyxoviridae</taxon>
        <taxon>Feraresvirinae</taxon>
        <taxon>Ferlavirus</taxon>
    </lineage>
</organism>
<protein>
    <submittedName>
        <fullName evidence="2">Phosphoprotein</fullName>
    </submittedName>
</protein>
<evidence type="ECO:0000256" key="1">
    <source>
        <dbReference type="SAM" id="MobiDB-lite"/>
    </source>
</evidence>
<feature type="compositionally biased region" description="Polar residues" evidence="1">
    <location>
        <begin position="88"/>
        <end position="98"/>
    </location>
</feature>
<evidence type="ECO:0000313" key="3">
    <source>
        <dbReference type="EMBL" id="QWZ46293.1"/>
    </source>
</evidence>
<feature type="compositionally biased region" description="Basic and acidic residues" evidence="1">
    <location>
        <begin position="78"/>
        <end position="87"/>
    </location>
</feature>
<dbReference type="EMBL" id="MW976963">
    <property type="protein sequence ID" value="QWZ46293.1"/>
    <property type="molecule type" value="Viral_cRNA"/>
</dbReference>
<feature type="compositionally biased region" description="Polar residues" evidence="1">
    <location>
        <begin position="64"/>
        <end position="77"/>
    </location>
</feature>
<evidence type="ECO:0000313" key="2">
    <source>
        <dbReference type="EMBL" id="QWZ46279.1"/>
    </source>
</evidence>
<name>A0A8F3FIA0_9MONO</name>
<sequence length="429" mass="46647">MANFNGFEASSLIDQGLDDIEAIGKMTCVRPSEESPYVEISETGITPGIVGKAIGELELKSNSDGHTLTPTPYNTIKNKGEKGKVSEDTSLIKTTESQPTPPQSKDEIRGSNMTMNPDGSSLKQLFSKDADSKANAWKSTITDSMMNHKDEAVSGIKGGLLVKEGNSSEVTEEKSVPQPLTGYLRFGNSVTPCVPVLPPISNPKSVSAGSVLDTARDVRSKVASGYPSEQVSEISMAVSDLSIIVRKVITSNSERDENLVALMSKMQKQLAIQEGKLETLQSTVGKIYAKVDLIKDHVSKYMILTREGGKDSQEPETRRLIQSYTGPGKPEVSINERGQIRLQGTTRSGYNWNTTPHDLMDPTKIKMSKGESNATRFVPKLDDASRATLLSLLTVSSLDSDTRNTLEKIIMSATKVEQLIEVHEILLEP</sequence>
<feature type="region of interest" description="Disordered" evidence="1">
    <location>
        <begin position="61"/>
        <end position="117"/>
    </location>
</feature>